<evidence type="ECO:0000259" key="2">
    <source>
        <dbReference type="PROSITE" id="PS51819"/>
    </source>
</evidence>
<gene>
    <name evidence="3" type="ordered locus">Tmar_0451</name>
</gene>
<dbReference type="SUPFAM" id="SSF54593">
    <property type="entry name" value="Glyoxalase/Bleomycin resistance protein/Dihydroxybiphenyl dioxygenase"/>
    <property type="match status" value="1"/>
</dbReference>
<keyword evidence="4" id="KW-1185">Reference proteome</keyword>
<dbReference type="RefSeq" id="WP_013494877.1">
    <property type="nucleotide sequence ID" value="NC_014831.1"/>
</dbReference>
<feature type="region of interest" description="Disordered" evidence="1">
    <location>
        <begin position="196"/>
        <end position="222"/>
    </location>
</feature>
<reference evidence="4" key="2">
    <citation type="journal article" date="2010" name="Stand. Genomic Sci.">
        <title>Complete genome sequence of Thermaerobacter marianensis type strain (7p75aT).</title>
        <authorList>
            <person name="Han C."/>
            <person name="Gu W."/>
            <person name="Zhang X."/>
            <person name="Lapidus A."/>
            <person name="Nolan M."/>
            <person name="Copeland A."/>
            <person name="Lucas S."/>
            <person name="Glavina Del Rio T."/>
            <person name="Tice H."/>
            <person name="Cheng J."/>
            <person name="Tapia R."/>
            <person name="Goodwin L."/>
            <person name="Pitluck S."/>
            <person name="Pagani I."/>
            <person name="Ivanova N."/>
            <person name="Mavromatis K."/>
            <person name="Mikhailova N."/>
            <person name="Pati A."/>
            <person name="Chen A."/>
            <person name="Palaniappan K."/>
            <person name="Land M."/>
            <person name="Hauser L."/>
            <person name="Chang Y."/>
            <person name="Jeffries C."/>
            <person name="Schneider S."/>
            <person name="Rohde M."/>
            <person name="Goker M."/>
            <person name="Pukall R."/>
            <person name="Woyke T."/>
            <person name="Bristow J."/>
            <person name="Eisen J."/>
            <person name="Markowitz V."/>
            <person name="Hugenholtz P."/>
            <person name="Kyrpides N."/>
            <person name="Klenk H."/>
            <person name="Detter J."/>
        </authorList>
    </citation>
    <scope>NUCLEOTIDE SEQUENCE [LARGE SCALE GENOMIC DNA]</scope>
    <source>
        <strain evidence="4">ATCC 700841 / DSM 12885 / JCM 10246 / 7p75a</strain>
    </source>
</reference>
<dbReference type="InterPro" id="IPR052537">
    <property type="entry name" value="Extradiol_RC_dioxygenase"/>
</dbReference>
<dbReference type="EMBL" id="CP002344">
    <property type="protein sequence ID" value="ADU50572.1"/>
    <property type="molecule type" value="Genomic_DNA"/>
</dbReference>
<feature type="compositionally biased region" description="Low complexity" evidence="1">
    <location>
        <begin position="196"/>
        <end position="212"/>
    </location>
</feature>
<accession>E6SGM6</accession>
<evidence type="ECO:0000313" key="4">
    <source>
        <dbReference type="Proteomes" id="UP000008915"/>
    </source>
</evidence>
<dbReference type="InterPro" id="IPR002925">
    <property type="entry name" value="Dienelactn_hydro"/>
</dbReference>
<evidence type="ECO:0000256" key="1">
    <source>
        <dbReference type="SAM" id="MobiDB-lite"/>
    </source>
</evidence>
<dbReference type="CDD" id="cd08346">
    <property type="entry name" value="PcpA_N_like"/>
    <property type="match status" value="1"/>
</dbReference>
<name>E6SGM6_THEM7</name>
<dbReference type="STRING" id="644966.Tmar_0451"/>
<evidence type="ECO:0000313" key="3">
    <source>
        <dbReference type="EMBL" id="ADU50572.1"/>
    </source>
</evidence>
<sequence>MASDPRTPGDPVGGIHHVTMIAGDPQANVDFYGGVLGMRLVKITVNFDDPGTYHFYFGDDVGRPGTLLTFFPIPGAAPGRRGAGQVTAVALAVPPGSLGFWEERLQAFGVPCRRHQGPLGQPALAFADPDGLALALLEDATLAGDGASWPGWGGGPVPAAHAIRRVAGVTLTVRELEPTARVLEALGYRPVPADGGAPGGAAVPPASQAGGSTRQAGAPVTGEGAPALRRLWGVNGGRTTHWVEVVADPAARRGTMGAGVVHHVAFRTPTDQAQEDWRRRVGRLGLAVTPVQDRRYFRSIYFREPGGVLFEIATDPPGFLIDEDRDTLGRALRLPPWLEPVRPSLEQQLPPLHHPADFAELRFIHRFVPPPGETPAGAPGTAADEPAGILLLLHGTGGDENDLLPLGRYLDPRAALLSPRGQVLEEGMPRFFRRLAPGVLDPEDLAARADGMARFVAAAARRYGFDPRRVVAVGYSNGANLAAALLLRHPGLLAGAVLFRPMEVPVASPPAGALAGVPVLVAAGRQDAVVPADSSRALAQRLEEAGARVTLHWAEAGHGLQEEELRRARDWLVERKEARTR</sequence>
<dbReference type="PANTHER" id="PTHR36110">
    <property type="entry name" value="RING-CLEAVING DIOXYGENASE MHQE-RELATED"/>
    <property type="match status" value="1"/>
</dbReference>
<dbReference type="Proteomes" id="UP000008915">
    <property type="component" value="Chromosome"/>
</dbReference>
<dbReference type="eggNOG" id="COG0346">
    <property type="taxonomic scope" value="Bacteria"/>
</dbReference>
<dbReference type="eggNOG" id="COG0400">
    <property type="taxonomic scope" value="Bacteria"/>
</dbReference>
<dbReference type="InterPro" id="IPR037523">
    <property type="entry name" value="VOC_core"/>
</dbReference>
<dbReference type="AlphaFoldDB" id="E6SGM6"/>
<dbReference type="Pfam" id="PF00903">
    <property type="entry name" value="Glyoxalase"/>
    <property type="match status" value="2"/>
</dbReference>
<dbReference type="Gene3D" id="3.10.180.10">
    <property type="entry name" value="2,3-Dihydroxybiphenyl 1,2-Dioxygenase, domain 1"/>
    <property type="match status" value="2"/>
</dbReference>
<dbReference type="Pfam" id="PF01738">
    <property type="entry name" value="DLH"/>
    <property type="match status" value="1"/>
</dbReference>
<feature type="domain" description="VOC" evidence="2">
    <location>
        <begin position="14"/>
        <end position="139"/>
    </location>
</feature>
<dbReference type="KEGG" id="tmr:Tmar_0451"/>
<dbReference type="Gene3D" id="3.40.50.1820">
    <property type="entry name" value="alpha/beta hydrolase"/>
    <property type="match status" value="1"/>
</dbReference>
<protein>
    <submittedName>
        <fullName evidence="3">Glyoxalase/bleomycin resistance protein/dioxygenase</fullName>
    </submittedName>
</protein>
<organism evidence="3 4">
    <name type="scientific">Thermaerobacter marianensis (strain ATCC 700841 / DSM 12885 / JCM 10246 / 7p75a)</name>
    <dbReference type="NCBI Taxonomy" id="644966"/>
    <lineage>
        <taxon>Bacteria</taxon>
        <taxon>Bacillati</taxon>
        <taxon>Bacillota</taxon>
        <taxon>Clostridia</taxon>
        <taxon>Eubacteriales</taxon>
        <taxon>Clostridiales Family XVII. Incertae Sedis</taxon>
        <taxon>Thermaerobacter</taxon>
    </lineage>
</organism>
<reference evidence="3 4" key="1">
    <citation type="journal article" date="2010" name="Stand. Genomic Sci.">
        <title>Complete genome sequence of Thermaerobacter marianensis type strain (7p75a).</title>
        <authorList>
            <person name="Han C."/>
            <person name="Gu W."/>
            <person name="Zhang X."/>
            <person name="Lapidus A."/>
            <person name="Nolan M."/>
            <person name="Copeland A."/>
            <person name="Lucas S."/>
            <person name="Del Rio T.G."/>
            <person name="Tice H."/>
            <person name="Cheng J.F."/>
            <person name="Tapia R."/>
            <person name="Goodwin L."/>
            <person name="Pitluck S."/>
            <person name="Pagani I."/>
            <person name="Ivanova N."/>
            <person name="Mavromatis K."/>
            <person name="Mikhailova N."/>
            <person name="Pati A."/>
            <person name="Chen A."/>
            <person name="Palaniappan K."/>
            <person name="Land M."/>
            <person name="Hauser L."/>
            <person name="Chang Y.J."/>
            <person name="Jeffries C.D."/>
            <person name="Schneider S."/>
            <person name="Rohde M."/>
            <person name="Goker M."/>
            <person name="Pukall R."/>
            <person name="Woyke T."/>
            <person name="Bristow J."/>
            <person name="Eisen J.A."/>
            <person name="Markowitz V."/>
            <person name="Hugenholtz P."/>
            <person name="Kyrpides N.C."/>
            <person name="Klenk H.P."/>
            <person name="Detter J.C."/>
        </authorList>
    </citation>
    <scope>NUCLEOTIDE SEQUENCE [LARGE SCALE GENOMIC DNA]</scope>
    <source>
        <strain evidence="4">ATCC 700841 / DSM 12885 / JCM 10246 / 7p75a</strain>
    </source>
</reference>
<dbReference type="SUPFAM" id="SSF53474">
    <property type="entry name" value="alpha/beta-Hydrolases"/>
    <property type="match status" value="1"/>
</dbReference>
<dbReference type="OrthoDB" id="9785698at2"/>
<dbReference type="GO" id="GO:0016787">
    <property type="term" value="F:hydrolase activity"/>
    <property type="evidence" value="ECO:0007669"/>
    <property type="project" value="InterPro"/>
</dbReference>
<dbReference type="InterPro" id="IPR029068">
    <property type="entry name" value="Glyas_Bleomycin-R_OHBP_Dase"/>
</dbReference>
<dbReference type="HOGENOM" id="CLU_035976_1_0_9"/>
<dbReference type="PROSITE" id="PS51819">
    <property type="entry name" value="VOC"/>
    <property type="match status" value="2"/>
</dbReference>
<feature type="domain" description="VOC" evidence="2">
    <location>
        <begin position="165"/>
        <end position="315"/>
    </location>
</feature>
<proteinExistence type="predicted"/>
<dbReference type="InterPro" id="IPR004360">
    <property type="entry name" value="Glyas_Fos-R_dOase_dom"/>
</dbReference>
<dbReference type="PANTHER" id="PTHR36110:SF4">
    <property type="entry name" value="RING-CLEAVING DIOXYGENASE MHQA-RELATED"/>
    <property type="match status" value="1"/>
</dbReference>
<dbReference type="InterPro" id="IPR029058">
    <property type="entry name" value="AB_hydrolase_fold"/>
</dbReference>